<sequence length="147" mass="16107">MKVILLQDVKGSGKAGDLVNVSDGYARNFLFKKGLAKEATAQAMTEKKNRDEAAAFHKQQEIDKAKEFAALLKDKTVKISAKAGSAGRLFGSVTAKEVSAMIKRDYNMDIDKRKISMDDIKTFGTYNVEIKLIAGVTTTMKLQVVEA</sequence>
<dbReference type="GO" id="GO:0006412">
    <property type="term" value="P:translation"/>
    <property type="evidence" value="ECO:0007669"/>
    <property type="project" value="UniProtKB-UniRule"/>
</dbReference>
<dbReference type="Gene3D" id="3.10.430.100">
    <property type="entry name" value="Ribosomal protein L9, C-terminal domain"/>
    <property type="match status" value="1"/>
</dbReference>
<evidence type="ECO:0000256" key="6">
    <source>
        <dbReference type="ARBA" id="ARBA00035292"/>
    </source>
</evidence>
<dbReference type="HOGENOM" id="CLU_078938_3_0_9"/>
<dbReference type="Pfam" id="PF01281">
    <property type="entry name" value="Ribosomal_L9_N"/>
    <property type="match status" value="1"/>
</dbReference>
<dbReference type="Proteomes" id="UP000003340">
    <property type="component" value="Unassembled WGS sequence"/>
</dbReference>
<keyword evidence="3 7" id="KW-0694">RNA-binding</keyword>
<dbReference type="STRING" id="537013.CLOSTMETH_00428"/>
<dbReference type="GO" id="GO:1990904">
    <property type="term" value="C:ribonucleoprotein complex"/>
    <property type="evidence" value="ECO:0007669"/>
    <property type="project" value="UniProtKB-KW"/>
</dbReference>
<dbReference type="GO" id="GO:0003735">
    <property type="term" value="F:structural constituent of ribosome"/>
    <property type="evidence" value="ECO:0007669"/>
    <property type="project" value="InterPro"/>
</dbReference>
<name>C0E9D0_9FIRM</name>
<keyword evidence="10" id="KW-1185">Reference proteome</keyword>
<dbReference type="SUPFAM" id="SSF55653">
    <property type="entry name" value="Ribosomal protein L9 C-domain"/>
    <property type="match status" value="1"/>
</dbReference>
<dbReference type="Gene3D" id="3.40.5.10">
    <property type="entry name" value="Ribosomal protein L9, N-terminal domain"/>
    <property type="match status" value="1"/>
</dbReference>
<evidence type="ECO:0000256" key="5">
    <source>
        <dbReference type="ARBA" id="ARBA00023274"/>
    </source>
</evidence>
<dbReference type="EMBL" id="ACEC01000019">
    <property type="protein sequence ID" value="EEG31960.1"/>
    <property type="molecule type" value="Genomic_DNA"/>
</dbReference>
<dbReference type="NCBIfam" id="TIGR00158">
    <property type="entry name" value="L9"/>
    <property type="match status" value="1"/>
</dbReference>
<dbReference type="PROSITE" id="PS00651">
    <property type="entry name" value="RIBOSOMAL_L9"/>
    <property type="match status" value="1"/>
</dbReference>
<organism evidence="9 10">
    <name type="scientific">[Clostridium] methylpentosum DSM 5476</name>
    <dbReference type="NCBI Taxonomy" id="537013"/>
    <lineage>
        <taxon>Bacteria</taxon>
        <taxon>Bacillati</taxon>
        <taxon>Bacillota</taxon>
        <taxon>Clostridia</taxon>
        <taxon>Eubacteriales</taxon>
        <taxon>Oscillospiraceae</taxon>
        <taxon>Oscillospiraceae incertae sedis</taxon>
    </lineage>
</organism>
<dbReference type="InterPro" id="IPR009027">
    <property type="entry name" value="Ribosomal_bL9/RNase_H1_N"/>
</dbReference>
<evidence type="ECO:0000313" key="10">
    <source>
        <dbReference type="Proteomes" id="UP000003340"/>
    </source>
</evidence>
<keyword evidence="5 7" id="KW-0687">Ribonucleoprotein</keyword>
<dbReference type="InterPro" id="IPR036935">
    <property type="entry name" value="Ribosomal_bL9_N_sf"/>
</dbReference>
<comment type="caution">
    <text evidence="9">The sequence shown here is derived from an EMBL/GenBank/DDBJ whole genome shotgun (WGS) entry which is preliminary data.</text>
</comment>
<evidence type="ECO:0000256" key="4">
    <source>
        <dbReference type="ARBA" id="ARBA00022980"/>
    </source>
</evidence>
<evidence type="ECO:0000256" key="3">
    <source>
        <dbReference type="ARBA" id="ARBA00022884"/>
    </source>
</evidence>
<evidence type="ECO:0000256" key="2">
    <source>
        <dbReference type="ARBA" id="ARBA00022730"/>
    </source>
</evidence>
<accession>C0E9D0</accession>
<dbReference type="InterPro" id="IPR020070">
    <property type="entry name" value="Ribosomal_bL9_N"/>
</dbReference>
<dbReference type="GO" id="GO:0005840">
    <property type="term" value="C:ribosome"/>
    <property type="evidence" value="ECO:0007669"/>
    <property type="project" value="UniProtKB-KW"/>
</dbReference>
<protein>
    <recommendedName>
        <fullName evidence="6 7">Large ribosomal subunit protein bL9</fullName>
    </recommendedName>
</protein>
<comment type="similarity">
    <text evidence="1 7">Belongs to the bacterial ribosomal protein bL9 family.</text>
</comment>
<dbReference type="AlphaFoldDB" id="C0E9D0"/>
<dbReference type="PANTHER" id="PTHR21368">
    <property type="entry name" value="50S RIBOSOMAL PROTEIN L9"/>
    <property type="match status" value="1"/>
</dbReference>
<evidence type="ECO:0000313" key="9">
    <source>
        <dbReference type="EMBL" id="EEG31960.1"/>
    </source>
</evidence>
<dbReference type="InterPro" id="IPR000244">
    <property type="entry name" value="Ribosomal_bL9"/>
</dbReference>
<evidence type="ECO:0000256" key="1">
    <source>
        <dbReference type="ARBA" id="ARBA00010605"/>
    </source>
</evidence>
<gene>
    <name evidence="7 9" type="primary">rplI</name>
    <name evidence="9" type="ORF">CLOSTMETH_00428</name>
</gene>
<dbReference type="InterPro" id="IPR020594">
    <property type="entry name" value="Ribosomal_bL9_bac/chp"/>
</dbReference>
<feature type="domain" description="Ribosomal protein L9" evidence="8">
    <location>
        <begin position="13"/>
        <end position="40"/>
    </location>
</feature>
<reference evidence="9 10" key="1">
    <citation type="submission" date="2009-01" db="EMBL/GenBank/DDBJ databases">
        <authorList>
            <person name="Fulton L."/>
            <person name="Clifton S."/>
            <person name="Fulton B."/>
            <person name="Xu J."/>
            <person name="Minx P."/>
            <person name="Pepin K.H."/>
            <person name="Johnson M."/>
            <person name="Bhonagiri V."/>
            <person name="Nash W.E."/>
            <person name="Mardis E.R."/>
            <person name="Wilson R.K."/>
        </authorList>
    </citation>
    <scope>NUCLEOTIDE SEQUENCE [LARGE SCALE GENOMIC DNA]</scope>
    <source>
        <strain evidence="9 10">DSM 5476</strain>
    </source>
</reference>
<comment type="function">
    <text evidence="7">Binds to the 23S rRNA.</text>
</comment>
<dbReference type="Pfam" id="PF03948">
    <property type="entry name" value="Ribosomal_L9_C"/>
    <property type="match status" value="1"/>
</dbReference>
<evidence type="ECO:0000259" key="8">
    <source>
        <dbReference type="PROSITE" id="PS00651"/>
    </source>
</evidence>
<proteinExistence type="inferred from homology"/>
<dbReference type="HAMAP" id="MF_00503">
    <property type="entry name" value="Ribosomal_bL9"/>
    <property type="match status" value="1"/>
</dbReference>
<dbReference type="SUPFAM" id="SSF55658">
    <property type="entry name" value="L9 N-domain-like"/>
    <property type="match status" value="1"/>
</dbReference>
<keyword evidence="2 7" id="KW-0699">rRNA-binding</keyword>
<evidence type="ECO:0000256" key="7">
    <source>
        <dbReference type="HAMAP-Rule" id="MF_00503"/>
    </source>
</evidence>
<keyword evidence="4 7" id="KW-0689">Ribosomal protein</keyword>
<dbReference type="InterPro" id="IPR036791">
    <property type="entry name" value="Ribosomal_bL9_C_sf"/>
</dbReference>
<dbReference type="GO" id="GO:0019843">
    <property type="term" value="F:rRNA binding"/>
    <property type="evidence" value="ECO:0007669"/>
    <property type="project" value="UniProtKB-UniRule"/>
</dbReference>
<dbReference type="eggNOG" id="COG0359">
    <property type="taxonomic scope" value="Bacteria"/>
</dbReference>
<dbReference type="InterPro" id="IPR020069">
    <property type="entry name" value="Ribosomal_bL9_C"/>
</dbReference>
<reference evidence="9 10" key="2">
    <citation type="submission" date="2009-02" db="EMBL/GenBank/DDBJ databases">
        <title>Draft genome sequence of Clostridium methylpentosum (DSM 5476).</title>
        <authorList>
            <person name="Sudarsanam P."/>
            <person name="Ley R."/>
            <person name="Guruge J."/>
            <person name="Turnbaugh P.J."/>
            <person name="Mahowald M."/>
            <person name="Liep D."/>
            <person name="Gordon J."/>
        </authorList>
    </citation>
    <scope>NUCLEOTIDE SEQUENCE [LARGE SCALE GENOMIC DNA]</scope>
    <source>
        <strain evidence="9 10">DSM 5476</strain>
    </source>
</reference>